<organism evidence="3 4">
    <name type="scientific">Seminavis robusta</name>
    <dbReference type="NCBI Taxonomy" id="568900"/>
    <lineage>
        <taxon>Eukaryota</taxon>
        <taxon>Sar</taxon>
        <taxon>Stramenopiles</taxon>
        <taxon>Ochrophyta</taxon>
        <taxon>Bacillariophyta</taxon>
        <taxon>Bacillariophyceae</taxon>
        <taxon>Bacillariophycidae</taxon>
        <taxon>Naviculales</taxon>
        <taxon>Naviculaceae</taxon>
        <taxon>Seminavis</taxon>
    </lineage>
</organism>
<dbReference type="EMBL" id="CAICTM010000984">
    <property type="protein sequence ID" value="CAB9519073.1"/>
    <property type="molecule type" value="Genomic_DNA"/>
</dbReference>
<keyword evidence="2" id="KW-0808">Transferase</keyword>
<dbReference type="OrthoDB" id="52829at2759"/>
<name>A0A9N8HQH8_9STRA</name>
<dbReference type="Pfam" id="PF05637">
    <property type="entry name" value="Glyco_transf_34"/>
    <property type="match status" value="1"/>
</dbReference>
<dbReference type="GO" id="GO:0000139">
    <property type="term" value="C:Golgi membrane"/>
    <property type="evidence" value="ECO:0007669"/>
    <property type="project" value="TreeGrafter"/>
</dbReference>
<gene>
    <name evidence="3" type="ORF">SEMRO_986_G228130.1</name>
</gene>
<protein>
    <submittedName>
        <fullName evidence="3">Uncharacterized protein</fullName>
    </submittedName>
</protein>
<dbReference type="GO" id="GO:0006487">
    <property type="term" value="P:protein N-linked glycosylation"/>
    <property type="evidence" value="ECO:0007669"/>
    <property type="project" value="TreeGrafter"/>
</dbReference>
<dbReference type="InterPro" id="IPR008630">
    <property type="entry name" value="Glyco_trans_34"/>
</dbReference>
<dbReference type="PANTHER" id="PTHR31306:SF4">
    <property type="entry name" value="ALPHA-1,2-GALACTOSYLTRANSFERASE"/>
    <property type="match status" value="1"/>
</dbReference>
<dbReference type="Proteomes" id="UP001153069">
    <property type="component" value="Unassembled WGS sequence"/>
</dbReference>
<accession>A0A9N8HQH8</accession>
<sequence>MTRLVQQRMPAKSSVSAGTCSSKQGVKGFLLGVCMTVSFLQIMSRWFALPPPLPTTTTTSSSSSSSSSSNKIPGHQFAIVQWESRPLAPIDRNETRTFWSTAAQWNALYAQRHGHGYYYIEPPSTTTDWTCRGPDQSTVLGASWCKIPAMLQVQQDHPAHQYWLYLESDAVIHYPFRDQPLSQMLRILQAWLPDNWNIDEKPMVFNQDSNQVTGRTYWINQIRAATTNYTWALNAGTLFWKKSPAATQVLETWWRSSLDSHDKNPLPFKFRTEWPLDQDRLMAILHDAHDEYTTTTTTTTHNNNKVSQYIQVAIQPEQMYMEYTRGITHWCLSHLPVSNCFIAHYCQTSQSKTEELMPTYYQYIVNEYYNNNASYKNKNKNGKGVNLAFTPETLR</sequence>
<evidence type="ECO:0000313" key="3">
    <source>
        <dbReference type="EMBL" id="CAB9519073.1"/>
    </source>
</evidence>
<dbReference type="PANTHER" id="PTHR31306">
    <property type="entry name" value="ALPHA-1,6-MANNOSYLTRANSFERASE MNN11-RELATED"/>
    <property type="match status" value="1"/>
</dbReference>
<keyword evidence="4" id="KW-1185">Reference proteome</keyword>
<evidence type="ECO:0000256" key="2">
    <source>
        <dbReference type="ARBA" id="ARBA00022679"/>
    </source>
</evidence>
<comment type="caution">
    <text evidence="3">The sequence shown here is derived from an EMBL/GenBank/DDBJ whole genome shotgun (WGS) entry which is preliminary data.</text>
</comment>
<reference evidence="3" key="1">
    <citation type="submission" date="2020-06" db="EMBL/GenBank/DDBJ databases">
        <authorList>
            <consortium name="Plant Systems Biology data submission"/>
        </authorList>
    </citation>
    <scope>NUCLEOTIDE SEQUENCE</scope>
    <source>
        <strain evidence="3">D6</strain>
    </source>
</reference>
<evidence type="ECO:0000313" key="4">
    <source>
        <dbReference type="Proteomes" id="UP001153069"/>
    </source>
</evidence>
<keyword evidence="1" id="KW-0328">Glycosyltransferase</keyword>
<proteinExistence type="predicted"/>
<evidence type="ECO:0000256" key="1">
    <source>
        <dbReference type="ARBA" id="ARBA00022676"/>
    </source>
</evidence>
<dbReference type="GO" id="GO:0016757">
    <property type="term" value="F:glycosyltransferase activity"/>
    <property type="evidence" value="ECO:0007669"/>
    <property type="project" value="UniProtKB-KW"/>
</dbReference>
<dbReference type="AlphaFoldDB" id="A0A9N8HQH8"/>